<keyword evidence="6 7" id="KW-0472">Membrane</keyword>
<reference evidence="9 10" key="1">
    <citation type="submission" date="2016-10" db="EMBL/GenBank/DDBJ databases">
        <authorList>
            <person name="de Groot N.N."/>
        </authorList>
    </citation>
    <scope>NUCLEOTIDE SEQUENCE [LARGE SCALE GENOMIC DNA]</scope>
    <source>
        <strain evidence="9 10">ATCC 35022</strain>
    </source>
</reference>
<evidence type="ECO:0000256" key="3">
    <source>
        <dbReference type="ARBA" id="ARBA00022475"/>
    </source>
</evidence>
<dbReference type="GO" id="GO:0005886">
    <property type="term" value="C:plasma membrane"/>
    <property type="evidence" value="ECO:0007669"/>
    <property type="project" value="UniProtKB-SubCell"/>
</dbReference>
<dbReference type="RefSeq" id="WP_090876618.1">
    <property type="nucleotide sequence ID" value="NZ_FMXQ01000004.1"/>
</dbReference>
<sequence>MRLDVILRVVTKFILPFMMVFALYVQFHGDYSAGGGFQAGVIAAATIILYALIYGLNAAKRIVSAALVEAMVPLGVLIFAGVGVVGWLTGLNYLDYSNLAYDQVHGQEWGVFLVEAGVFITVSSTMVAIFYAFAGRGRR</sequence>
<keyword evidence="5 7" id="KW-1133">Transmembrane helix</keyword>
<keyword evidence="10" id="KW-1185">Reference proteome</keyword>
<gene>
    <name evidence="9" type="ORF">SAMN02982931_02361</name>
</gene>
<evidence type="ECO:0000313" key="9">
    <source>
        <dbReference type="EMBL" id="SDB31046.1"/>
    </source>
</evidence>
<dbReference type="Pfam" id="PF04039">
    <property type="entry name" value="MnhB"/>
    <property type="match status" value="1"/>
</dbReference>
<dbReference type="OrthoDB" id="2085045at2"/>
<comment type="similarity">
    <text evidence="2">Belongs to the CPA3 antiporters (TC 2.A.63) subunit B family.</text>
</comment>
<feature type="transmembrane region" description="Helical" evidence="7">
    <location>
        <begin position="5"/>
        <end position="25"/>
    </location>
</feature>
<accession>A0A1G6CDU0</accession>
<organism evidence="9 10">
    <name type="scientific">Bauldia litoralis</name>
    <dbReference type="NCBI Taxonomy" id="665467"/>
    <lineage>
        <taxon>Bacteria</taxon>
        <taxon>Pseudomonadati</taxon>
        <taxon>Pseudomonadota</taxon>
        <taxon>Alphaproteobacteria</taxon>
        <taxon>Hyphomicrobiales</taxon>
        <taxon>Kaistiaceae</taxon>
        <taxon>Bauldia</taxon>
    </lineage>
</organism>
<dbReference type="InterPro" id="IPR050622">
    <property type="entry name" value="CPA3_antiporter_subunitB"/>
</dbReference>
<comment type="subcellular location">
    <subcellularLocation>
        <location evidence="1">Cell membrane</location>
        <topology evidence="1">Multi-pass membrane protein</topology>
    </subcellularLocation>
</comment>
<feature type="transmembrane region" description="Helical" evidence="7">
    <location>
        <begin position="109"/>
        <end position="134"/>
    </location>
</feature>
<evidence type="ECO:0000256" key="4">
    <source>
        <dbReference type="ARBA" id="ARBA00022692"/>
    </source>
</evidence>
<evidence type="ECO:0000256" key="6">
    <source>
        <dbReference type="ARBA" id="ARBA00023136"/>
    </source>
</evidence>
<feature type="transmembrane region" description="Helical" evidence="7">
    <location>
        <begin position="37"/>
        <end position="56"/>
    </location>
</feature>
<keyword evidence="4 7" id="KW-0812">Transmembrane</keyword>
<keyword evidence="3" id="KW-1003">Cell membrane</keyword>
<feature type="transmembrane region" description="Helical" evidence="7">
    <location>
        <begin position="68"/>
        <end position="89"/>
    </location>
</feature>
<evidence type="ECO:0000313" key="10">
    <source>
        <dbReference type="Proteomes" id="UP000199071"/>
    </source>
</evidence>
<evidence type="ECO:0000256" key="1">
    <source>
        <dbReference type="ARBA" id="ARBA00004651"/>
    </source>
</evidence>
<protein>
    <submittedName>
        <fullName evidence="9">Multisubunit sodium/proton antiporter, MrpB subunit (TC 2.A.63.1)</fullName>
    </submittedName>
</protein>
<evidence type="ECO:0000256" key="2">
    <source>
        <dbReference type="ARBA" id="ARBA00009425"/>
    </source>
</evidence>
<dbReference type="AlphaFoldDB" id="A0A1G6CDU0"/>
<dbReference type="PANTHER" id="PTHR33932">
    <property type="entry name" value="NA(+)/H(+) ANTIPORTER SUBUNIT B"/>
    <property type="match status" value="1"/>
</dbReference>
<dbReference type="STRING" id="665467.SAMN02982931_02361"/>
<dbReference type="InterPro" id="IPR007182">
    <property type="entry name" value="MnhB"/>
</dbReference>
<feature type="domain" description="Na+/H+ antiporter MnhB subunit-related protein" evidence="8">
    <location>
        <begin position="6"/>
        <end position="127"/>
    </location>
</feature>
<dbReference type="EMBL" id="FMXQ01000004">
    <property type="protein sequence ID" value="SDB31046.1"/>
    <property type="molecule type" value="Genomic_DNA"/>
</dbReference>
<name>A0A1G6CDU0_9HYPH</name>
<dbReference type="NCBIfam" id="NF009162">
    <property type="entry name" value="PRK12508.1"/>
    <property type="match status" value="1"/>
</dbReference>
<evidence type="ECO:0000259" key="8">
    <source>
        <dbReference type="Pfam" id="PF04039"/>
    </source>
</evidence>
<dbReference type="Proteomes" id="UP000199071">
    <property type="component" value="Unassembled WGS sequence"/>
</dbReference>
<proteinExistence type="inferred from homology"/>
<evidence type="ECO:0000256" key="7">
    <source>
        <dbReference type="SAM" id="Phobius"/>
    </source>
</evidence>
<dbReference type="PANTHER" id="PTHR33932:SF4">
    <property type="entry name" value="NA(+)_H(+) ANTIPORTER SUBUNIT B"/>
    <property type="match status" value="1"/>
</dbReference>
<evidence type="ECO:0000256" key="5">
    <source>
        <dbReference type="ARBA" id="ARBA00022989"/>
    </source>
</evidence>